<dbReference type="AlphaFoldDB" id="A0A5J5D989"/>
<name>A0A5J5D989_9PERO</name>
<gene>
    <name evidence="1" type="ORF">FQN60_010541</name>
</gene>
<protein>
    <submittedName>
        <fullName evidence="1">Uncharacterized protein</fullName>
    </submittedName>
</protein>
<accession>A0A5J5D989</accession>
<organism evidence="1 2">
    <name type="scientific">Etheostoma spectabile</name>
    <name type="common">orangethroat darter</name>
    <dbReference type="NCBI Taxonomy" id="54343"/>
    <lineage>
        <taxon>Eukaryota</taxon>
        <taxon>Metazoa</taxon>
        <taxon>Chordata</taxon>
        <taxon>Craniata</taxon>
        <taxon>Vertebrata</taxon>
        <taxon>Euteleostomi</taxon>
        <taxon>Actinopterygii</taxon>
        <taxon>Neopterygii</taxon>
        <taxon>Teleostei</taxon>
        <taxon>Neoteleostei</taxon>
        <taxon>Acanthomorphata</taxon>
        <taxon>Eupercaria</taxon>
        <taxon>Perciformes</taxon>
        <taxon>Percoidei</taxon>
        <taxon>Percidae</taxon>
        <taxon>Etheostomatinae</taxon>
        <taxon>Etheostoma</taxon>
    </lineage>
</organism>
<dbReference type="Proteomes" id="UP000327493">
    <property type="component" value="Chromosome 10"/>
</dbReference>
<keyword evidence="2" id="KW-1185">Reference proteome</keyword>
<proteinExistence type="predicted"/>
<evidence type="ECO:0000313" key="1">
    <source>
        <dbReference type="EMBL" id="KAA8589196.1"/>
    </source>
</evidence>
<evidence type="ECO:0000313" key="2">
    <source>
        <dbReference type="Proteomes" id="UP000327493"/>
    </source>
</evidence>
<reference evidence="1 2" key="1">
    <citation type="submission" date="2019-08" db="EMBL/GenBank/DDBJ databases">
        <title>A chromosome-level genome assembly, high-density linkage maps, and genome scans reveal the genomic architecture of hybrid incompatibilities underlying speciation via character displacement in darters (Percidae: Etheostominae).</title>
        <authorList>
            <person name="Moran R.L."/>
            <person name="Catchen J.M."/>
            <person name="Fuller R.C."/>
        </authorList>
    </citation>
    <scope>NUCLEOTIDE SEQUENCE [LARGE SCALE GENOMIC DNA]</scope>
    <source>
        <strain evidence="1">EspeVRDwgs_2016</strain>
        <tissue evidence="1">Muscle</tissue>
    </source>
</reference>
<dbReference type="EMBL" id="VOFY01000010">
    <property type="protein sequence ID" value="KAA8589196.1"/>
    <property type="molecule type" value="Genomic_DNA"/>
</dbReference>
<sequence length="273" mass="28583">MEMKPQKKKGPSETPGCLYENRMCLGGGRFGQLEVLESCVCAVEGGRGVALCPQHEGGQDVAGCEERQLHQAAGGGVMVAVAGVHGQGPGGCAGPDLCLRYRAELSCSPHCCRARLEHLSQGSRLCGSPPRLGLGTQSLPLETHNKDTIGVQYICLTVIPGPFRGPWCDCAASLSAEPCGRSTGHQTGLTARVLLRSVAAFGGLQAGLQAGLPRASSPVLRSERAQLALRPLARVLLREAAAARELVRVQDVQNGERGGPVPGRALQRIMGII</sequence>
<comment type="caution">
    <text evidence="1">The sequence shown here is derived from an EMBL/GenBank/DDBJ whole genome shotgun (WGS) entry which is preliminary data.</text>
</comment>